<dbReference type="AlphaFoldDB" id="A0A108GJS3"/>
<feature type="region of interest" description="Disordered" evidence="1">
    <location>
        <begin position="1"/>
        <end position="48"/>
    </location>
</feature>
<feature type="compositionally biased region" description="Polar residues" evidence="1">
    <location>
        <begin position="1"/>
        <end position="39"/>
    </location>
</feature>
<protein>
    <submittedName>
        <fullName evidence="2">Uncharacterized protein</fullName>
    </submittedName>
</protein>
<dbReference type="Proteomes" id="UP000068603">
    <property type="component" value="Unassembled WGS sequence"/>
</dbReference>
<evidence type="ECO:0000313" key="3">
    <source>
        <dbReference type="Proteomes" id="UP000068603"/>
    </source>
</evidence>
<gene>
    <name evidence="2" type="ORF">WT44_05790</name>
</gene>
<name>A0A108GJS3_9BURK</name>
<dbReference type="EMBL" id="LPHB01000019">
    <property type="protein sequence ID" value="KWA66722.1"/>
    <property type="molecule type" value="Genomic_DNA"/>
</dbReference>
<comment type="caution">
    <text evidence="2">The sequence shown here is derived from an EMBL/GenBank/DDBJ whole genome shotgun (WGS) entry which is preliminary data.</text>
</comment>
<organism evidence="2">
    <name type="scientific">Burkholderia stagnalis</name>
    <dbReference type="NCBI Taxonomy" id="1503054"/>
    <lineage>
        <taxon>Bacteria</taxon>
        <taxon>Pseudomonadati</taxon>
        <taxon>Pseudomonadota</taxon>
        <taxon>Betaproteobacteria</taxon>
        <taxon>Burkholderiales</taxon>
        <taxon>Burkholderiaceae</taxon>
        <taxon>Burkholderia</taxon>
        <taxon>Burkholderia cepacia complex</taxon>
    </lineage>
</organism>
<accession>A0A108GJS3</accession>
<evidence type="ECO:0000256" key="1">
    <source>
        <dbReference type="SAM" id="MobiDB-lite"/>
    </source>
</evidence>
<sequence length="184" mass="19430">MQNYTTPAPSSGDSQPTRRPNERSTGGASLTGLQNLSTPHTRRQEVTEQSAAYMGQSNATYYSAAVHHVSSTLQSNGFGITPGSRDSVLGNLHGISQGTQTHTGAHMTESKSFGTDALGHLQRGEYRDGAVTAFGSALNAAASMTVGPARDFEAARHSSNAWDASRATASLHQDFETLPSPKHE</sequence>
<evidence type="ECO:0000313" key="2">
    <source>
        <dbReference type="EMBL" id="KWA66722.1"/>
    </source>
</evidence>
<reference evidence="2 3" key="1">
    <citation type="submission" date="2015-11" db="EMBL/GenBank/DDBJ databases">
        <title>Expanding the genomic diversity of Burkholderia species for the development of highly accurate diagnostics.</title>
        <authorList>
            <person name="Sahl J."/>
            <person name="Keim P."/>
            <person name="Wagner D."/>
        </authorList>
    </citation>
    <scope>NUCLEOTIDE SEQUENCE [LARGE SCALE GENOMIC DNA]</scope>
    <source>
        <strain evidence="2 3">MSMB1960WGS</strain>
    </source>
</reference>
<proteinExistence type="predicted"/>